<organism evidence="2 4">
    <name type="scientific">Babesia duncani</name>
    <dbReference type="NCBI Taxonomy" id="323732"/>
    <lineage>
        <taxon>Eukaryota</taxon>
        <taxon>Sar</taxon>
        <taxon>Alveolata</taxon>
        <taxon>Apicomplexa</taxon>
        <taxon>Aconoidasida</taxon>
        <taxon>Piroplasmida</taxon>
        <taxon>Babesiidae</taxon>
        <taxon>Babesia</taxon>
    </lineage>
</organism>
<reference evidence="2" key="1">
    <citation type="journal article" date="2023" name="Nat. Microbiol.">
        <title>Babesia duncani multi-omics identifies virulence factors and drug targets.</title>
        <authorList>
            <person name="Singh P."/>
            <person name="Lonardi S."/>
            <person name="Liang Q."/>
            <person name="Vydyam P."/>
            <person name="Khabirova E."/>
            <person name="Fang T."/>
            <person name="Gihaz S."/>
            <person name="Thekkiniath J."/>
            <person name="Munshi M."/>
            <person name="Abel S."/>
            <person name="Ciampossin L."/>
            <person name="Batugedara G."/>
            <person name="Gupta M."/>
            <person name="Lu X.M."/>
            <person name="Lenz T."/>
            <person name="Chakravarty S."/>
            <person name="Cornillot E."/>
            <person name="Hu Y."/>
            <person name="Ma W."/>
            <person name="Gonzalez L.M."/>
            <person name="Sanchez S."/>
            <person name="Estrada K."/>
            <person name="Sanchez-Flores A."/>
            <person name="Montero E."/>
            <person name="Harb O.S."/>
            <person name="Le Roch K.G."/>
            <person name="Mamoun C.B."/>
        </authorList>
    </citation>
    <scope>NUCLEOTIDE SEQUENCE</scope>
    <source>
        <strain evidence="2">WA1</strain>
    </source>
</reference>
<dbReference type="GeneID" id="94338194"/>
<accession>A0AAD9PGR8</accession>
<gene>
    <name evidence="3" type="ORF">BdWA1_003898</name>
    <name evidence="2" type="ORF">BdWA1_003988</name>
</gene>
<dbReference type="AlphaFoldDB" id="A0AAD9PGR8"/>
<feature type="compositionally biased region" description="Acidic residues" evidence="1">
    <location>
        <begin position="165"/>
        <end position="179"/>
    </location>
</feature>
<keyword evidence="4" id="KW-1185">Reference proteome</keyword>
<proteinExistence type="predicted"/>
<dbReference type="Proteomes" id="UP001214638">
    <property type="component" value="Unassembled WGS sequence"/>
</dbReference>
<sequence length="187" mass="19662">MTATDPGEDSADPTDLFTAALTTKAITAATIPPKSRKPPKNLATDPFDAVEISESISQTPARTIKTDKITKIIMTATATGEDEAGLADPAGLADLFTIAITTKAITAVTKPPKHRRYPKNLNADPMDPSDTLAISESISQPPARSIKTDKITKIIMTARATGEGGGEDLPGEPDPEDPPDSPIMKKT</sequence>
<evidence type="ECO:0000256" key="1">
    <source>
        <dbReference type="SAM" id="MobiDB-lite"/>
    </source>
</evidence>
<feature type="region of interest" description="Disordered" evidence="1">
    <location>
        <begin position="111"/>
        <end position="187"/>
    </location>
</feature>
<dbReference type="EMBL" id="JALLKP010000089">
    <property type="protein sequence ID" value="KAK2194549.1"/>
    <property type="molecule type" value="Genomic_DNA"/>
</dbReference>
<evidence type="ECO:0000313" key="4">
    <source>
        <dbReference type="Proteomes" id="UP001214638"/>
    </source>
</evidence>
<dbReference type="EMBL" id="JALLKP010000072">
    <property type="protein sequence ID" value="KAK2194624.1"/>
    <property type="molecule type" value="Genomic_DNA"/>
</dbReference>
<protein>
    <submittedName>
        <fullName evidence="2">Uncharacterized protein</fullName>
    </submittedName>
</protein>
<dbReference type="KEGG" id="bdw:94338194"/>
<evidence type="ECO:0000313" key="2">
    <source>
        <dbReference type="EMBL" id="KAK2194549.1"/>
    </source>
</evidence>
<dbReference type="RefSeq" id="XP_067801468.1">
    <property type="nucleotide sequence ID" value="XM_067948905.1"/>
</dbReference>
<feature type="compositionally biased region" description="Polar residues" evidence="1">
    <location>
        <begin position="132"/>
        <end position="142"/>
    </location>
</feature>
<comment type="caution">
    <text evidence="2">The sequence shown here is derived from an EMBL/GenBank/DDBJ whole genome shotgun (WGS) entry which is preliminary data.</text>
</comment>
<evidence type="ECO:0000313" key="3">
    <source>
        <dbReference type="EMBL" id="KAK2194624.1"/>
    </source>
</evidence>
<name>A0AAD9PGR8_9APIC</name>